<dbReference type="GO" id="GO:0006515">
    <property type="term" value="P:protein quality control for misfolded or incompletely synthesized proteins"/>
    <property type="evidence" value="ECO:0007669"/>
    <property type="project" value="UniProtKB-UniRule"/>
</dbReference>
<dbReference type="FunFam" id="3.40.50.1470:FF:000001">
    <property type="entry name" value="Peptidyl-tRNA hydrolase"/>
    <property type="match status" value="1"/>
</dbReference>
<evidence type="ECO:0000256" key="2">
    <source>
        <dbReference type="ARBA" id="ARBA00022555"/>
    </source>
</evidence>
<dbReference type="HAMAP" id="MF_00083">
    <property type="entry name" value="Pept_tRNA_hydro_bact"/>
    <property type="match status" value="1"/>
</dbReference>
<comment type="caution">
    <text evidence="11">The sequence shown here is derived from an EMBL/GenBank/DDBJ whole genome shotgun (WGS) entry which is preliminary data.</text>
</comment>
<evidence type="ECO:0000256" key="3">
    <source>
        <dbReference type="ARBA" id="ARBA00022801"/>
    </source>
</evidence>
<dbReference type="InterPro" id="IPR018171">
    <property type="entry name" value="Pept_tRNA_hydro_CS"/>
</dbReference>
<dbReference type="Pfam" id="PF01195">
    <property type="entry name" value="Pept_tRNA_hydro"/>
    <property type="match status" value="1"/>
</dbReference>
<dbReference type="PANTHER" id="PTHR17224">
    <property type="entry name" value="PEPTIDYL-TRNA HYDROLASE"/>
    <property type="match status" value="1"/>
</dbReference>
<comment type="caution">
    <text evidence="8">Lacks conserved residue(s) required for the propagation of feature annotation.</text>
</comment>
<evidence type="ECO:0000256" key="8">
    <source>
        <dbReference type="HAMAP-Rule" id="MF_00083"/>
    </source>
</evidence>
<dbReference type="Proteomes" id="UP000297597">
    <property type="component" value="Unassembled WGS sequence"/>
</dbReference>
<keyword evidence="3 8" id="KW-0378">Hydrolase</keyword>
<evidence type="ECO:0000256" key="10">
    <source>
        <dbReference type="RuleBase" id="RU004320"/>
    </source>
</evidence>
<feature type="binding site" evidence="8">
    <location>
        <position position="66"/>
    </location>
    <ligand>
        <name>tRNA</name>
        <dbReference type="ChEBI" id="CHEBI:17843"/>
    </ligand>
</feature>
<dbReference type="InterPro" id="IPR001328">
    <property type="entry name" value="Pept_tRNA_hydro"/>
</dbReference>
<dbReference type="Gene3D" id="3.40.50.1470">
    <property type="entry name" value="Peptidyl-tRNA hydrolase"/>
    <property type="match status" value="1"/>
</dbReference>
<organism evidence="11 12">
    <name type="scientific">Pelotomaculum propionicicum</name>
    <dbReference type="NCBI Taxonomy" id="258475"/>
    <lineage>
        <taxon>Bacteria</taxon>
        <taxon>Bacillati</taxon>
        <taxon>Bacillota</taxon>
        <taxon>Clostridia</taxon>
        <taxon>Eubacteriales</taxon>
        <taxon>Desulfotomaculaceae</taxon>
        <taxon>Pelotomaculum</taxon>
    </lineage>
</organism>
<gene>
    <name evidence="8 11" type="primary">pth</name>
    <name evidence="11" type="ORF">Pmgp_01144</name>
</gene>
<evidence type="ECO:0000313" key="11">
    <source>
        <dbReference type="EMBL" id="TEB12253.1"/>
    </source>
</evidence>
<feature type="site" description="Stabilizes the basic form of H active site to accept a proton" evidence="8">
    <location>
        <position position="91"/>
    </location>
</feature>
<dbReference type="GO" id="GO:0000049">
    <property type="term" value="F:tRNA binding"/>
    <property type="evidence" value="ECO:0007669"/>
    <property type="project" value="UniProtKB-UniRule"/>
</dbReference>
<proteinExistence type="inferred from homology"/>
<dbReference type="GO" id="GO:0005737">
    <property type="term" value="C:cytoplasm"/>
    <property type="evidence" value="ECO:0007669"/>
    <property type="project" value="UniProtKB-SubCell"/>
</dbReference>
<feature type="site" description="Discriminates between blocked and unblocked aminoacyl-tRNA" evidence="8">
    <location>
        <position position="9"/>
    </location>
</feature>
<dbReference type="OrthoDB" id="9800507at2"/>
<dbReference type="RefSeq" id="WP_134213017.1">
    <property type="nucleotide sequence ID" value="NZ_QFFZ01000008.1"/>
</dbReference>
<dbReference type="CDD" id="cd00462">
    <property type="entry name" value="PTH"/>
    <property type="match status" value="1"/>
</dbReference>
<comment type="similarity">
    <text evidence="5 8 10">Belongs to the PTH family.</text>
</comment>
<dbReference type="AlphaFoldDB" id="A0A4Y7RTQ2"/>
<dbReference type="PANTHER" id="PTHR17224:SF1">
    <property type="entry name" value="PEPTIDYL-TRNA HYDROLASE"/>
    <property type="match status" value="1"/>
</dbReference>
<evidence type="ECO:0000256" key="7">
    <source>
        <dbReference type="ARBA" id="ARBA00050038"/>
    </source>
</evidence>
<feature type="binding site" evidence="8">
    <location>
        <position position="14"/>
    </location>
    <ligand>
        <name>tRNA</name>
        <dbReference type="ChEBI" id="CHEBI:17843"/>
    </ligand>
</feature>
<evidence type="ECO:0000256" key="4">
    <source>
        <dbReference type="ARBA" id="ARBA00022884"/>
    </source>
</evidence>
<comment type="catalytic activity">
    <reaction evidence="6 8 9">
        <text>an N-acyl-L-alpha-aminoacyl-tRNA + H2O = an N-acyl-L-amino acid + a tRNA + H(+)</text>
        <dbReference type="Rhea" id="RHEA:54448"/>
        <dbReference type="Rhea" id="RHEA-COMP:10123"/>
        <dbReference type="Rhea" id="RHEA-COMP:13883"/>
        <dbReference type="ChEBI" id="CHEBI:15377"/>
        <dbReference type="ChEBI" id="CHEBI:15378"/>
        <dbReference type="ChEBI" id="CHEBI:59874"/>
        <dbReference type="ChEBI" id="CHEBI:78442"/>
        <dbReference type="ChEBI" id="CHEBI:138191"/>
        <dbReference type="EC" id="3.1.1.29"/>
    </reaction>
</comment>
<reference evidence="11 12" key="1">
    <citation type="journal article" date="2018" name="Environ. Microbiol.">
        <title>Novel energy conservation strategies and behaviour of Pelotomaculum schinkii driving syntrophic propionate catabolism.</title>
        <authorList>
            <person name="Hidalgo-Ahumada C.A.P."/>
            <person name="Nobu M.K."/>
            <person name="Narihiro T."/>
            <person name="Tamaki H."/>
            <person name="Liu W.T."/>
            <person name="Kamagata Y."/>
            <person name="Stams A.J.M."/>
            <person name="Imachi H."/>
            <person name="Sousa D.Z."/>
        </authorList>
    </citation>
    <scope>NUCLEOTIDE SEQUENCE [LARGE SCALE GENOMIC DNA]</scope>
    <source>
        <strain evidence="11 12">MGP</strain>
    </source>
</reference>
<dbReference type="SUPFAM" id="SSF53178">
    <property type="entry name" value="Peptidyl-tRNA hydrolase-like"/>
    <property type="match status" value="1"/>
</dbReference>
<keyword evidence="4 8" id="KW-0694">RNA-binding</keyword>
<dbReference type="EC" id="3.1.1.29" evidence="1 8"/>
<protein>
    <recommendedName>
        <fullName evidence="7 8">Peptidyl-tRNA hydrolase</fullName>
        <shortName evidence="8">Pth</shortName>
        <ecNumber evidence="1 8">3.1.1.29</ecNumber>
    </recommendedName>
</protein>
<evidence type="ECO:0000313" key="12">
    <source>
        <dbReference type="Proteomes" id="UP000297597"/>
    </source>
</evidence>
<evidence type="ECO:0000256" key="1">
    <source>
        <dbReference type="ARBA" id="ARBA00013260"/>
    </source>
</evidence>
<dbReference type="PROSITE" id="PS01195">
    <property type="entry name" value="PEPT_TRNA_HYDROL_1"/>
    <property type="match status" value="1"/>
</dbReference>
<comment type="function">
    <text evidence="8">Catalyzes the release of premature peptidyl moieties from peptidyl-tRNA molecules trapped in stalled 50S ribosomal subunits, and thus maintains levels of free tRNAs and 50S ribosomes.</text>
</comment>
<accession>A0A4Y7RTQ2</accession>
<evidence type="ECO:0000256" key="9">
    <source>
        <dbReference type="RuleBase" id="RU000673"/>
    </source>
</evidence>
<dbReference type="InterPro" id="IPR036416">
    <property type="entry name" value="Pept_tRNA_hydro_sf"/>
</dbReference>
<sequence length="188" mass="20430">MKLIVGLGNPGREYAATRHNVGFMVIDNLAQKLGLDIKKTMFKTLVGQAQIDSEKVVLAKPQTYMNLSGGAVGALSRYYRLTAADLIIIYDDMDLPLGKLRIRSEGGSGGHKGMQSIIEALGNDIITRVRIGIGRPAEPGFDGADYVLGRISGEDAKVIEHSIALAVEAVYCLVRHGVERAMNEYNRK</sequence>
<comment type="subcellular location">
    <subcellularLocation>
        <location evidence="8">Cytoplasm</location>
    </subcellularLocation>
</comment>
<name>A0A4Y7RTQ2_9FIRM</name>
<feature type="binding site" evidence="8">
    <location>
        <position position="64"/>
    </location>
    <ligand>
        <name>tRNA</name>
        <dbReference type="ChEBI" id="CHEBI:17843"/>
    </ligand>
</feature>
<dbReference type="EMBL" id="QFFZ01000008">
    <property type="protein sequence ID" value="TEB12253.1"/>
    <property type="molecule type" value="Genomic_DNA"/>
</dbReference>
<keyword evidence="8" id="KW-0963">Cytoplasm</keyword>
<keyword evidence="12" id="KW-1185">Reference proteome</keyword>
<keyword evidence="2 8" id="KW-0820">tRNA-binding</keyword>
<evidence type="ECO:0000256" key="6">
    <source>
        <dbReference type="ARBA" id="ARBA00048707"/>
    </source>
</evidence>
<evidence type="ECO:0000256" key="5">
    <source>
        <dbReference type="ARBA" id="ARBA00038063"/>
    </source>
</evidence>
<comment type="function">
    <text evidence="8">Hydrolyzes ribosome-free peptidyl-tRNAs (with 1 or more amino acids incorporated), which drop off the ribosome during protein synthesis, or as a result of ribosome stalling.</text>
</comment>
<dbReference type="GO" id="GO:0004045">
    <property type="term" value="F:peptidyl-tRNA hydrolase activity"/>
    <property type="evidence" value="ECO:0007669"/>
    <property type="project" value="UniProtKB-UniRule"/>
</dbReference>
<dbReference type="GO" id="GO:0072344">
    <property type="term" value="P:rescue of stalled ribosome"/>
    <property type="evidence" value="ECO:0007669"/>
    <property type="project" value="UniProtKB-UniRule"/>
</dbReference>
<feature type="active site" description="Proton acceptor" evidence="8">
    <location>
        <position position="19"/>
    </location>
</feature>
<comment type="subunit">
    <text evidence="8">Monomer.</text>
</comment>
<dbReference type="NCBIfam" id="TIGR00447">
    <property type="entry name" value="pth"/>
    <property type="match status" value="1"/>
</dbReference>